<evidence type="ECO:0000256" key="5">
    <source>
        <dbReference type="ARBA" id="ARBA00023136"/>
    </source>
</evidence>
<name>A0A923LSU6_9FIRM</name>
<keyword evidence="4 6" id="KW-1133">Transmembrane helix</keyword>
<dbReference type="PANTHER" id="PTHR30250:SF26">
    <property type="entry name" value="PSMA PROTEIN"/>
    <property type="match status" value="1"/>
</dbReference>
<feature type="transmembrane region" description="Helical" evidence="6">
    <location>
        <begin position="121"/>
        <end position="141"/>
    </location>
</feature>
<evidence type="ECO:0000313" key="8">
    <source>
        <dbReference type="Proteomes" id="UP000606720"/>
    </source>
</evidence>
<dbReference type="PANTHER" id="PTHR30250">
    <property type="entry name" value="PST FAMILY PREDICTED COLANIC ACID TRANSPORTER"/>
    <property type="match status" value="1"/>
</dbReference>
<dbReference type="AlphaFoldDB" id="A0A923LSU6"/>
<keyword evidence="8" id="KW-1185">Reference proteome</keyword>
<keyword evidence="3 6" id="KW-0812">Transmembrane</keyword>
<dbReference type="GO" id="GO:0005886">
    <property type="term" value="C:plasma membrane"/>
    <property type="evidence" value="ECO:0007669"/>
    <property type="project" value="UniProtKB-SubCell"/>
</dbReference>
<evidence type="ECO:0000256" key="1">
    <source>
        <dbReference type="ARBA" id="ARBA00004651"/>
    </source>
</evidence>
<comment type="subcellular location">
    <subcellularLocation>
        <location evidence="1">Cell membrane</location>
        <topology evidence="1">Multi-pass membrane protein</topology>
    </subcellularLocation>
</comment>
<proteinExistence type="predicted"/>
<organism evidence="7 8">
    <name type="scientific">Roseburia zhanii</name>
    <dbReference type="NCBI Taxonomy" id="2763064"/>
    <lineage>
        <taxon>Bacteria</taxon>
        <taxon>Bacillati</taxon>
        <taxon>Bacillota</taxon>
        <taxon>Clostridia</taxon>
        <taxon>Lachnospirales</taxon>
        <taxon>Lachnospiraceae</taxon>
        <taxon>Roseburia</taxon>
    </lineage>
</organism>
<evidence type="ECO:0000256" key="6">
    <source>
        <dbReference type="SAM" id="Phobius"/>
    </source>
</evidence>
<feature type="transmembrane region" description="Helical" evidence="6">
    <location>
        <begin position="269"/>
        <end position="288"/>
    </location>
</feature>
<evidence type="ECO:0000313" key="7">
    <source>
        <dbReference type="EMBL" id="MBC5715243.1"/>
    </source>
</evidence>
<evidence type="ECO:0000256" key="3">
    <source>
        <dbReference type="ARBA" id="ARBA00022692"/>
    </source>
</evidence>
<feature type="transmembrane region" description="Helical" evidence="6">
    <location>
        <begin position="463"/>
        <end position="483"/>
    </location>
</feature>
<feature type="transmembrane region" description="Helical" evidence="6">
    <location>
        <begin position="184"/>
        <end position="200"/>
    </location>
</feature>
<sequence>MISRTEHTKRNIIAAVVVQIVNIVIKFVVRTIFIYTLGKEYLGVGGVFNNILTVLSLAELGLGTVIVYDMYRPISENNETRVTQLYQFYRDVYAGIGIFIAVLGSLLMPFLGYLITDVPNVGNIQFLYVLHLGDSVATYFFAHSRSLLNAYQLNRINSRNTLLMSVLKTILEIIVLIVTKSYVIYMLVQIFVTIYGGYLLDCKAKQLFPFVKNKVEKLDGASKRKIFSNAFSMMNIRISQTLINATDNLLISAMISTVLVGIYSNYSMITQIILTTAFLIESSMAASIGNLCVSEGKEKKREVFARLQYLYSCLFGTIMIFLFGLFNPFIKLWLGTDYLLSEKIVFVVVFNCYLSGIHQPVEAYINADGVFKHFRFKPAVEVIINFVVSIVGAKLWGMVGVFLGTTFSHVLTTLWFDPYVLYKYSFSNGLRDYFKRYFKSLMLAIVVTLITGKFMSLVTFEGIIGFIIDIVACGVTALVFIVINTDYNNREWLKGRIKTVWKG</sequence>
<accession>A0A923LSU6</accession>
<feature type="transmembrane region" description="Helical" evidence="6">
    <location>
        <begin position="12"/>
        <end position="35"/>
    </location>
</feature>
<feature type="transmembrane region" description="Helical" evidence="6">
    <location>
        <begin position="242"/>
        <end position="263"/>
    </location>
</feature>
<protein>
    <submittedName>
        <fullName evidence="7">Oligosaccharide flippase family protein</fullName>
    </submittedName>
</protein>
<dbReference type="RefSeq" id="WP_186867655.1">
    <property type="nucleotide sequence ID" value="NZ_JACOPH010000016.1"/>
</dbReference>
<dbReference type="EMBL" id="JACOPH010000016">
    <property type="protein sequence ID" value="MBC5715243.1"/>
    <property type="molecule type" value="Genomic_DNA"/>
</dbReference>
<dbReference type="InterPro" id="IPR050833">
    <property type="entry name" value="Poly_Biosynth_Transport"/>
</dbReference>
<reference evidence="7" key="1">
    <citation type="submission" date="2020-08" db="EMBL/GenBank/DDBJ databases">
        <title>Genome public.</title>
        <authorList>
            <person name="Liu C."/>
            <person name="Sun Q."/>
        </authorList>
    </citation>
    <scope>NUCLEOTIDE SEQUENCE</scope>
    <source>
        <strain evidence="7">BX1005</strain>
    </source>
</reference>
<feature type="transmembrane region" description="Helical" evidence="6">
    <location>
        <begin position="437"/>
        <end position="457"/>
    </location>
</feature>
<gene>
    <name evidence="7" type="ORF">H8S17_13710</name>
</gene>
<keyword evidence="2" id="KW-1003">Cell membrane</keyword>
<keyword evidence="5 6" id="KW-0472">Membrane</keyword>
<feature type="transmembrane region" description="Helical" evidence="6">
    <location>
        <begin position="47"/>
        <end position="71"/>
    </location>
</feature>
<dbReference type="Pfam" id="PF01943">
    <property type="entry name" value="Polysacc_synt"/>
    <property type="match status" value="1"/>
</dbReference>
<dbReference type="InterPro" id="IPR002797">
    <property type="entry name" value="Polysacc_synth"/>
</dbReference>
<feature type="transmembrane region" description="Helical" evidence="6">
    <location>
        <begin position="161"/>
        <end position="178"/>
    </location>
</feature>
<comment type="caution">
    <text evidence="7">The sequence shown here is derived from an EMBL/GenBank/DDBJ whole genome shotgun (WGS) entry which is preliminary data.</text>
</comment>
<dbReference type="Proteomes" id="UP000606720">
    <property type="component" value="Unassembled WGS sequence"/>
</dbReference>
<feature type="transmembrane region" description="Helical" evidence="6">
    <location>
        <begin position="309"/>
        <end position="330"/>
    </location>
</feature>
<feature type="transmembrane region" description="Helical" evidence="6">
    <location>
        <begin position="92"/>
        <end position="115"/>
    </location>
</feature>
<evidence type="ECO:0000256" key="4">
    <source>
        <dbReference type="ARBA" id="ARBA00022989"/>
    </source>
</evidence>
<evidence type="ECO:0000256" key="2">
    <source>
        <dbReference type="ARBA" id="ARBA00022475"/>
    </source>
</evidence>